<comment type="caution">
    <text evidence="5">The sequence shown here is derived from an EMBL/GenBank/DDBJ whole genome shotgun (WGS) entry which is preliminary data.</text>
</comment>
<keyword evidence="1" id="KW-0175">Coiled coil</keyword>
<accession>A0AAD9WU96</accession>
<evidence type="ECO:0008006" key="7">
    <source>
        <dbReference type="Google" id="ProtNLM"/>
    </source>
</evidence>
<sequence>MMSQSHPQVGGRLEYYKCKSKTNQPDDHDHHESSLSSSHITTARCSSFPSKLIDSSSSSSSSNLLHQNLFNHSCCLNVLSRSKRWTTSSKSTSRSAQSSDQLSSSCMATQGRFSFDIPIDIRRKKVSGQQKKEALEREVSMLQNMLKQEEKMHEILETMHQGQDASAMSIPNFLPPKAKELLAELAMVEGEIARLEGQISELQHGLKHEQEVTEATKSKQWQAGNLMSNLNQGHATKTTTMISNYLNLLNKGGNNNEKMAFETKALHFISKAIKGDYNLSDFSTGNDQKIIGNTTTFADKKENHFHREEIKLQDFKAPRRNGMLIKPPSPLRDPRQPSPKPRERNPEISFDLPPKSISSSILSEESIQNWQPNKLSESIMKCLNFIYVRLLRTSRALEIEKSSPISRSLHSSLGSRSFRAETSLNSKSSNMLQKDSRQQDPYGVFDSEESIPRDIGPYRNLVIFSSSSMDPKCISSSSFVPLIRKLRILMNNLQTVDLRVLTYNQKLAFWINMFNACIMHGFLQYGVPNTPEKLLALMNKATLSIGGKTMNAQTIEHYILRGPSSSSIKEVDQKCEKDDNEAIVGKLYGLESIDPNVTFALCHGTRSSPAVRIYTAENVVAELEKSKLEYLQASIVVTNTRRIAFPELLLKNIRDFAMDIDTLVEWVCHQLPTSGTLRKSMVDCFRQGLSTGKISTTVEKIPYDFEFQYLLAI</sequence>
<evidence type="ECO:0000259" key="3">
    <source>
        <dbReference type="Pfam" id="PF04784"/>
    </source>
</evidence>
<dbReference type="Pfam" id="PF14389">
    <property type="entry name" value="Lzipper-MIP1"/>
    <property type="match status" value="1"/>
</dbReference>
<feature type="compositionally biased region" description="Polar residues" evidence="2">
    <location>
        <begin position="424"/>
        <end position="433"/>
    </location>
</feature>
<dbReference type="Pfam" id="PF04784">
    <property type="entry name" value="DUF547"/>
    <property type="match status" value="1"/>
</dbReference>
<dbReference type="Proteomes" id="UP001280121">
    <property type="component" value="Unassembled WGS sequence"/>
</dbReference>
<feature type="region of interest" description="Disordered" evidence="2">
    <location>
        <begin position="424"/>
        <end position="449"/>
    </location>
</feature>
<evidence type="ECO:0000256" key="1">
    <source>
        <dbReference type="SAM" id="Coils"/>
    </source>
</evidence>
<proteinExistence type="predicted"/>
<evidence type="ECO:0000313" key="6">
    <source>
        <dbReference type="Proteomes" id="UP001280121"/>
    </source>
</evidence>
<protein>
    <recommendedName>
        <fullName evidence="7">DUF547 domain-containing protein</fullName>
    </recommendedName>
</protein>
<feature type="compositionally biased region" description="Basic and acidic residues" evidence="2">
    <location>
        <begin position="332"/>
        <end position="346"/>
    </location>
</feature>
<feature type="domain" description="Ternary complex factor MIP1 leucine-zipper" evidence="4">
    <location>
        <begin position="128"/>
        <end position="209"/>
    </location>
</feature>
<evidence type="ECO:0000256" key="2">
    <source>
        <dbReference type="SAM" id="MobiDB-lite"/>
    </source>
</evidence>
<evidence type="ECO:0000259" key="4">
    <source>
        <dbReference type="Pfam" id="PF14389"/>
    </source>
</evidence>
<dbReference type="PANTHER" id="PTHR46248:SF6">
    <property type="entry name" value="OS03G0859900 PROTEIN"/>
    <property type="match status" value="1"/>
</dbReference>
<dbReference type="InterPro" id="IPR025757">
    <property type="entry name" value="MIP1_Leuzipper"/>
</dbReference>
<feature type="region of interest" description="Disordered" evidence="2">
    <location>
        <begin position="19"/>
        <end position="38"/>
    </location>
</feature>
<dbReference type="EMBL" id="JANJYI010000007">
    <property type="protein sequence ID" value="KAK2643396.1"/>
    <property type="molecule type" value="Genomic_DNA"/>
</dbReference>
<feature type="coiled-coil region" evidence="1">
    <location>
        <begin position="178"/>
        <end position="212"/>
    </location>
</feature>
<feature type="coiled-coil region" evidence="1">
    <location>
        <begin position="125"/>
        <end position="152"/>
    </location>
</feature>
<name>A0AAD9WU96_9ROSI</name>
<gene>
    <name evidence="5" type="ORF">Ddye_025159</name>
</gene>
<feature type="compositionally biased region" description="Basic and acidic residues" evidence="2">
    <location>
        <begin position="24"/>
        <end position="33"/>
    </location>
</feature>
<dbReference type="PANTHER" id="PTHR46248">
    <property type="entry name" value="EXPRESSED PROTEIN"/>
    <property type="match status" value="1"/>
</dbReference>
<organism evidence="5 6">
    <name type="scientific">Dipteronia dyeriana</name>
    <dbReference type="NCBI Taxonomy" id="168575"/>
    <lineage>
        <taxon>Eukaryota</taxon>
        <taxon>Viridiplantae</taxon>
        <taxon>Streptophyta</taxon>
        <taxon>Embryophyta</taxon>
        <taxon>Tracheophyta</taxon>
        <taxon>Spermatophyta</taxon>
        <taxon>Magnoliopsida</taxon>
        <taxon>eudicotyledons</taxon>
        <taxon>Gunneridae</taxon>
        <taxon>Pentapetalae</taxon>
        <taxon>rosids</taxon>
        <taxon>malvids</taxon>
        <taxon>Sapindales</taxon>
        <taxon>Sapindaceae</taxon>
        <taxon>Hippocastanoideae</taxon>
        <taxon>Acereae</taxon>
        <taxon>Dipteronia</taxon>
    </lineage>
</organism>
<keyword evidence="6" id="KW-1185">Reference proteome</keyword>
<evidence type="ECO:0000313" key="5">
    <source>
        <dbReference type="EMBL" id="KAK2643396.1"/>
    </source>
</evidence>
<dbReference type="InterPro" id="IPR006869">
    <property type="entry name" value="DUF547"/>
</dbReference>
<feature type="domain" description="DUF547" evidence="3">
    <location>
        <begin position="500"/>
        <end position="631"/>
    </location>
</feature>
<feature type="region of interest" description="Disordered" evidence="2">
    <location>
        <begin position="320"/>
        <end position="354"/>
    </location>
</feature>
<reference evidence="5" key="1">
    <citation type="journal article" date="2023" name="Plant J.">
        <title>Genome sequences and population genomics provide insights into the demographic history, inbreeding, and mutation load of two 'living fossil' tree species of Dipteronia.</title>
        <authorList>
            <person name="Feng Y."/>
            <person name="Comes H.P."/>
            <person name="Chen J."/>
            <person name="Zhu S."/>
            <person name="Lu R."/>
            <person name="Zhang X."/>
            <person name="Li P."/>
            <person name="Qiu J."/>
            <person name="Olsen K.M."/>
            <person name="Qiu Y."/>
        </authorList>
    </citation>
    <scope>NUCLEOTIDE SEQUENCE</scope>
    <source>
        <strain evidence="5">KIB01</strain>
    </source>
</reference>
<dbReference type="AlphaFoldDB" id="A0AAD9WU96"/>